<dbReference type="PANTHER" id="PTHR47926">
    <property type="entry name" value="PENTATRICOPEPTIDE REPEAT-CONTAINING PROTEIN"/>
    <property type="match status" value="1"/>
</dbReference>
<comment type="caution">
    <text evidence="1">The sequence shown here is derived from an EMBL/GenBank/DDBJ whole genome shotgun (WGS) entry which is preliminary data.</text>
</comment>
<dbReference type="GO" id="GO:0009451">
    <property type="term" value="P:RNA modification"/>
    <property type="evidence" value="ECO:0007669"/>
    <property type="project" value="InterPro"/>
</dbReference>
<name>A0A9D4U2P1_ADICA</name>
<gene>
    <name evidence="1" type="ORF">GOP47_0024748</name>
</gene>
<dbReference type="GO" id="GO:0003723">
    <property type="term" value="F:RNA binding"/>
    <property type="evidence" value="ECO:0007669"/>
    <property type="project" value="InterPro"/>
</dbReference>
<evidence type="ECO:0000313" key="1">
    <source>
        <dbReference type="EMBL" id="KAI5060328.1"/>
    </source>
</evidence>
<evidence type="ECO:0000313" key="2">
    <source>
        <dbReference type="Proteomes" id="UP000886520"/>
    </source>
</evidence>
<evidence type="ECO:0008006" key="3">
    <source>
        <dbReference type="Google" id="ProtNLM"/>
    </source>
</evidence>
<organism evidence="1 2">
    <name type="scientific">Adiantum capillus-veneris</name>
    <name type="common">Maidenhair fern</name>
    <dbReference type="NCBI Taxonomy" id="13818"/>
    <lineage>
        <taxon>Eukaryota</taxon>
        <taxon>Viridiplantae</taxon>
        <taxon>Streptophyta</taxon>
        <taxon>Embryophyta</taxon>
        <taxon>Tracheophyta</taxon>
        <taxon>Polypodiopsida</taxon>
        <taxon>Polypodiidae</taxon>
        <taxon>Polypodiales</taxon>
        <taxon>Pteridineae</taxon>
        <taxon>Pteridaceae</taxon>
        <taxon>Vittarioideae</taxon>
        <taxon>Adiantum</taxon>
    </lineage>
</organism>
<accession>A0A9D4U2P1</accession>
<dbReference type="InterPro" id="IPR046960">
    <property type="entry name" value="PPR_At4g14850-like_plant"/>
</dbReference>
<reference evidence="1" key="1">
    <citation type="submission" date="2021-01" db="EMBL/GenBank/DDBJ databases">
        <title>Adiantum capillus-veneris genome.</title>
        <authorList>
            <person name="Fang Y."/>
            <person name="Liao Q."/>
        </authorList>
    </citation>
    <scope>NUCLEOTIDE SEQUENCE</scope>
    <source>
        <strain evidence="1">H3</strain>
        <tissue evidence="1">Leaf</tissue>
    </source>
</reference>
<dbReference type="EMBL" id="JABFUD020000024">
    <property type="protein sequence ID" value="KAI5060328.1"/>
    <property type="molecule type" value="Genomic_DNA"/>
</dbReference>
<proteinExistence type="predicted"/>
<protein>
    <recommendedName>
        <fullName evidence="3">Pentatricopeptide repeat-containing protein</fullName>
    </recommendedName>
</protein>
<sequence length="162" mass="17772">MRWGAKTEKVLAGTSSILSPTPGFSRKAVLRSSPLLSASTCSSTAVAVSIEHAFHPSEYPTDLFTYTALVQKCGLAKALPHGHLLYALIVMDTPFCGNTHLLSLLVQMYGQCIALDDANAVFVHMQEKNVYSWNIMMGVNAKLGMWLKAGLRNVFEAQRLQR</sequence>
<dbReference type="AlphaFoldDB" id="A0A9D4U2P1"/>
<keyword evidence="2" id="KW-1185">Reference proteome</keyword>
<dbReference type="PANTHER" id="PTHR47926:SF533">
    <property type="entry name" value="DYW DOMAIN-CONTAINING PROTEIN"/>
    <property type="match status" value="1"/>
</dbReference>
<dbReference type="InterPro" id="IPR011990">
    <property type="entry name" value="TPR-like_helical_dom_sf"/>
</dbReference>
<dbReference type="Proteomes" id="UP000886520">
    <property type="component" value="Chromosome 24"/>
</dbReference>
<dbReference type="Gene3D" id="1.25.40.10">
    <property type="entry name" value="Tetratricopeptide repeat domain"/>
    <property type="match status" value="1"/>
</dbReference>